<dbReference type="RefSeq" id="WP_269038762.1">
    <property type="nucleotide sequence ID" value="NZ_CP114040.1"/>
</dbReference>
<gene>
    <name evidence="1" type="ORF">O0S08_09675</name>
</gene>
<reference evidence="1" key="1">
    <citation type="submission" date="2022-11" db="EMBL/GenBank/DDBJ databases">
        <title>Minimal conservation of predation-associated metabolite biosynthetic gene clusters underscores biosynthetic potential of Myxococcota including descriptions for ten novel species: Archangium lansinium sp. nov., Myxococcus landrumus sp. nov., Nannocystis bai.</title>
        <authorList>
            <person name="Ahearne A."/>
            <person name="Stevens C."/>
            <person name="Dowd S."/>
        </authorList>
    </citation>
    <scope>NUCLEOTIDE SEQUENCE</scope>
    <source>
        <strain evidence="1">Fl3</strain>
    </source>
</reference>
<sequence>MQLQMQRCHNELLQQGRAIKGRLAASLQIRGRSVESIDLQTPIESMSLRACFRRVLLTAAFPAVNENDYTQAKVEFFLLVRRSPHR</sequence>
<keyword evidence="2" id="KW-1185">Reference proteome</keyword>
<name>A0ABY7HAZ3_9BACT</name>
<proteinExistence type="predicted"/>
<dbReference type="Proteomes" id="UP001164459">
    <property type="component" value="Chromosome"/>
</dbReference>
<accession>A0ABY7HAZ3</accession>
<evidence type="ECO:0000313" key="1">
    <source>
        <dbReference type="EMBL" id="WAS96416.1"/>
    </source>
</evidence>
<evidence type="ECO:0000313" key="2">
    <source>
        <dbReference type="Proteomes" id="UP001164459"/>
    </source>
</evidence>
<dbReference type="EMBL" id="CP114040">
    <property type="protein sequence ID" value="WAS96416.1"/>
    <property type="molecule type" value="Genomic_DNA"/>
</dbReference>
<protein>
    <submittedName>
        <fullName evidence="1">Uncharacterized protein</fullName>
    </submittedName>
</protein>
<organism evidence="1 2">
    <name type="scientific">Nannocystis punicea</name>
    <dbReference type="NCBI Taxonomy" id="2995304"/>
    <lineage>
        <taxon>Bacteria</taxon>
        <taxon>Pseudomonadati</taxon>
        <taxon>Myxococcota</taxon>
        <taxon>Polyangia</taxon>
        <taxon>Nannocystales</taxon>
        <taxon>Nannocystaceae</taxon>
        <taxon>Nannocystis</taxon>
    </lineage>
</organism>